<dbReference type="EMBL" id="JABEPP010000006">
    <property type="protein sequence ID" value="NNM74758.1"/>
    <property type="molecule type" value="Genomic_DNA"/>
</dbReference>
<evidence type="ECO:0000313" key="1">
    <source>
        <dbReference type="EMBL" id="NNM74758.1"/>
    </source>
</evidence>
<reference evidence="1 2" key="1">
    <citation type="submission" date="2020-04" db="EMBL/GenBank/DDBJ databases">
        <title>Enterovirga sp. isolate from soil.</title>
        <authorList>
            <person name="Chea S."/>
            <person name="Kim D.-U."/>
        </authorList>
    </citation>
    <scope>NUCLEOTIDE SEQUENCE [LARGE SCALE GENOMIC DNA]</scope>
    <source>
        <strain evidence="1 2">DB1703</strain>
    </source>
</reference>
<proteinExistence type="predicted"/>
<protein>
    <submittedName>
        <fullName evidence="1">Uncharacterized protein</fullName>
    </submittedName>
</protein>
<dbReference type="AlphaFoldDB" id="A0A849IBH6"/>
<name>A0A849IBH6_9HYPH</name>
<organism evidence="1 2">
    <name type="scientific">Enterovirga aerilata</name>
    <dbReference type="NCBI Taxonomy" id="2730920"/>
    <lineage>
        <taxon>Bacteria</taxon>
        <taxon>Pseudomonadati</taxon>
        <taxon>Pseudomonadota</taxon>
        <taxon>Alphaproteobacteria</taxon>
        <taxon>Hyphomicrobiales</taxon>
        <taxon>Methylobacteriaceae</taxon>
        <taxon>Enterovirga</taxon>
    </lineage>
</organism>
<accession>A0A849IBH6</accession>
<dbReference type="RefSeq" id="WP_171220206.1">
    <property type="nucleotide sequence ID" value="NZ_JABEPP010000006.1"/>
</dbReference>
<gene>
    <name evidence="1" type="ORF">HJG44_20565</name>
</gene>
<evidence type="ECO:0000313" key="2">
    <source>
        <dbReference type="Proteomes" id="UP000564885"/>
    </source>
</evidence>
<keyword evidence="2" id="KW-1185">Reference proteome</keyword>
<comment type="caution">
    <text evidence="1">The sequence shown here is derived from an EMBL/GenBank/DDBJ whole genome shotgun (WGS) entry which is preliminary data.</text>
</comment>
<dbReference type="Proteomes" id="UP000564885">
    <property type="component" value="Unassembled WGS sequence"/>
</dbReference>
<sequence length="92" mass="10253">MRSQDDVKQQVAEAQAKAHAAKVLIDNPTLRAAFERLYKDYIAAWTTSSPEDVEKREIAYFRLRALADLEADLEAVANGGKIAAFNNRRTGT</sequence>